<organism evidence="2 3">
    <name type="scientific">Tanacetum coccineum</name>
    <dbReference type="NCBI Taxonomy" id="301880"/>
    <lineage>
        <taxon>Eukaryota</taxon>
        <taxon>Viridiplantae</taxon>
        <taxon>Streptophyta</taxon>
        <taxon>Embryophyta</taxon>
        <taxon>Tracheophyta</taxon>
        <taxon>Spermatophyta</taxon>
        <taxon>Magnoliopsida</taxon>
        <taxon>eudicotyledons</taxon>
        <taxon>Gunneridae</taxon>
        <taxon>Pentapetalae</taxon>
        <taxon>asterids</taxon>
        <taxon>campanulids</taxon>
        <taxon>Asterales</taxon>
        <taxon>Asteraceae</taxon>
        <taxon>Asteroideae</taxon>
        <taxon>Anthemideae</taxon>
        <taxon>Anthemidinae</taxon>
        <taxon>Tanacetum</taxon>
    </lineage>
</organism>
<evidence type="ECO:0000313" key="3">
    <source>
        <dbReference type="Proteomes" id="UP001151760"/>
    </source>
</evidence>
<reference evidence="2" key="2">
    <citation type="submission" date="2022-01" db="EMBL/GenBank/DDBJ databases">
        <authorList>
            <person name="Yamashiro T."/>
            <person name="Shiraishi A."/>
            <person name="Satake H."/>
            <person name="Nakayama K."/>
        </authorList>
    </citation>
    <scope>NUCLEOTIDE SEQUENCE</scope>
</reference>
<dbReference type="EMBL" id="BQNB010014240">
    <property type="protein sequence ID" value="GJT25788.1"/>
    <property type="molecule type" value="Genomic_DNA"/>
</dbReference>
<gene>
    <name evidence="2" type="ORF">Tco_0895725</name>
</gene>
<proteinExistence type="predicted"/>
<feature type="region of interest" description="Disordered" evidence="1">
    <location>
        <begin position="1"/>
        <end position="63"/>
    </location>
</feature>
<sequence>DLEENDNEDPEEDPTDYPTDRDDDDDDEEEEPSRDEADDEDEDKDDKEEEEHPASADFVPPPIVHRTTVRISISAQAHVPFLSEEEVERFLAIPTPPASPLTPLSSPLPQIPSLPLPVSPPLPMSSAPPPASPTYLLGFKATMIQLRAETPSASHPLSSSTPPSGTPQLLPIPLPTSSPPLLLPSTDHRADMLEVYLPPRKRLCIALGLRYEVGESSSAPTARPTGGFRAGYGFVATLDDEIRRDPERDVGYGIIDTWYEMLVGMLGAPATDDTKLGRRMTNFVT</sequence>
<feature type="non-terminal residue" evidence="2">
    <location>
        <position position="1"/>
    </location>
</feature>
<feature type="compositionally biased region" description="Acidic residues" evidence="1">
    <location>
        <begin position="1"/>
        <end position="51"/>
    </location>
</feature>
<protein>
    <submittedName>
        <fullName evidence="2">Uncharacterized protein</fullName>
    </submittedName>
</protein>
<feature type="non-terminal residue" evidence="2">
    <location>
        <position position="285"/>
    </location>
</feature>
<dbReference type="Proteomes" id="UP001151760">
    <property type="component" value="Unassembled WGS sequence"/>
</dbReference>
<evidence type="ECO:0000256" key="1">
    <source>
        <dbReference type="SAM" id="MobiDB-lite"/>
    </source>
</evidence>
<reference evidence="2" key="1">
    <citation type="journal article" date="2022" name="Int. J. Mol. Sci.">
        <title>Draft Genome of Tanacetum Coccineum: Genomic Comparison of Closely Related Tanacetum-Family Plants.</title>
        <authorList>
            <person name="Yamashiro T."/>
            <person name="Shiraishi A."/>
            <person name="Nakayama K."/>
            <person name="Satake H."/>
        </authorList>
    </citation>
    <scope>NUCLEOTIDE SEQUENCE</scope>
</reference>
<evidence type="ECO:0000313" key="2">
    <source>
        <dbReference type="EMBL" id="GJT25788.1"/>
    </source>
</evidence>
<name>A0ABQ5CHW8_9ASTR</name>
<comment type="caution">
    <text evidence="2">The sequence shown here is derived from an EMBL/GenBank/DDBJ whole genome shotgun (WGS) entry which is preliminary data.</text>
</comment>
<accession>A0ABQ5CHW8</accession>
<keyword evidence="3" id="KW-1185">Reference proteome</keyword>